<dbReference type="GO" id="GO:0016788">
    <property type="term" value="F:hydrolase activity, acting on ester bonds"/>
    <property type="evidence" value="ECO:0007669"/>
    <property type="project" value="UniProtKB-ARBA"/>
</dbReference>
<dbReference type="Proteomes" id="UP000265926">
    <property type="component" value="Unassembled WGS sequence"/>
</dbReference>
<protein>
    <recommendedName>
        <fullName evidence="1">SGNH hydrolase-type esterase domain-containing protein</fullName>
    </recommendedName>
</protein>
<dbReference type="InterPro" id="IPR036514">
    <property type="entry name" value="SGNH_hydro_sf"/>
</dbReference>
<dbReference type="InterPro" id="IPR013830">
    <property type="entry name" value="SGNH_hydro"/>
</dbReference>
<dbReference type="EMBL" id="QWGR01000001">
    <property type="protein sequence ID" value="RIJ50552.1"/>
    <property type="molecule type" value="Genomic_DNA"/>
</dbReference>
<dbReference type="OrthoDB" id="5624617at2"/>
<comment type="caution">
    <text evidence="2">The sequence shown here is derived from an EMBL/GenBank/DDBJ whole genome shotgun (WGS) entry which is preliminary data.</text>
</comment>
<organism evidence="2 3">
    <name type="scientific">Maribellus luteus</name>
    <dbReference type="NCBI Taxonomy" id="2305463"/>
    <lineage>
        <taxon>Bacteria</taxon>
        <taxon>Pseudomonadati</taxon>
        <taxon>Bacteroidota</taxon>
        <taxon>Bacteroidia</taxon>
        <taxon>Marinilabiliales</taxon>
        <taxon>Prolixibacteraceae</taxon>
        <taxon>Maribellus</taxon>
    </lineage>
</organism>
<gene>
    <name evidence="2" type="ORF">D1614_01030</name>
</gene>
<sequence>MGYTNPKPIVFYGTSITQGASASRPGMAYPSILSRRHNVETINLGFSGNGKFEEAVGQALCEIDAALFVLDCTPNSSPEVIQNNALKLIQQIKKCRPHTPILMVESIMRERSYLRVKGTGSIKHIIDQNKALMDTYKESKD</sequence>
<keyword evidence="3" id="KW-1185">Reference proteome</keyword>
<evidence type="ECO:0000313" key="2">
    <source>
        <dbReference type="EMBL" id="RIJ50552.1"/>
    </source>
</evidence>
<feature type="domain" description="SGNH hydrolase-type esterase" evidence="1">
    <location>
        <begin position="7"/>
        <end position="139"/>
    </location>
</feature>
<name>A0A399T6W1_9BACT</name>
<dbReference type="Pfam" id="PF14606">
    <property type="entry name" value="Lipase_GDSL_3"/>
    <property type="match status" value="1"/>
</dbReference>
<evidence type="ECO:0000259" key="1">
    <source>
        <dbReference type="Pfam" id="PF14606"/>
    </source>
</evidence>
<accession>A0A399T6W1</accession>
<dbReference type="AlphaFoldDB" id="A0A399T6W1"/>
<proteinExistence type="predicted"/>
<dbReference type="Gene3D" id="3.40.50.1110">
    <property type="entry name" value="SGNH hydrolase"/>
    <property type="match status" value="1"/>
</dbReference>
<dbReference type="SUPFAM" id="SSF52266">
    <property type="entry name" value="SGNH hydrolase"/>
    <property type="match status" value="1"/>
</dbReference>
<evidence type="ECO:0000313" key="3">
    <source>
        <dbReference type="Proteomes" id="UP000265926"/>
    </source>
</evidence>
<reference evidence="2 3" key="1">
    <citation type="submission" date="2018-08" db="EMBL/GenBank/DDBJ databases">
        <title>Pallidiluteibacterium maritimus gen. nov., sp. nov., isolated from coastal sediment.</title>
        <authorList>
            <person name="Zhou L.Y."/>
        </authorList>
    </citation>
    <scope>NUCLEOTIDE SEQUENCE [LARGE SCALE GENOMIC DNA]</scope>
    <source>
        <strain evidence="2 3">XSD2</strain>
    </source>
</reference>